<evidence type="ECO:0000313" key="3">
    <source>
        <dbReference type="Proteomes" id="UP000250462"/>
    </source>
</evidence>
<accession>A0A329R0H6</accession>
<evidence type="ECO:0000313" key="2">
    <source>
        <dbReference type="EMBL" id="RAW17489.1"/>
    </source>
</evidence>
<organism evidence="2 3">
    <name type="scientific">Phytoactinopolyspora halophila</name>
    <dbReference type="NCBI Taxonomy" id="1981511"/>
    <lineage>
        <taxon>Bacteria</taxon>
        <taxon>Bacillati</taxon>
        <taxon>Actinomycetota</taxon>
        <taxon>Actinomycetes</taxon>
        <taxon>Jiangellales</taxon>
        <taxon>Jiangellaceae</taxon>
        <taxon>Phytoactinopolyspora</taxon>
    </lineage>
</organism>
<dbReference type="Gene3D" id="1.10.1780.10">
    <property type="entry name" value="Clp, N-terminal domain"/>
    <property type="match status" value="1"/>
</dbReference>
<evidence type="ECO:0000259" key="1">
    <source>
        <dbReference type="Pfam" id="PF02861"/>
    </source>
</evidence>
<proteinExistence type="predicted"/>
<name>A0A329R0H6_9ACTN</name>
<dbReference type="InterPro" id="IPR036628">
    <property type="entry name" value="Clp_N_dom_sf"/>
</dbReference>
<sequence length="121" mass="13519">MRVVPCAVNVPEKALLAPKHVDSARTAGVWQEGRHRREGGHGMVRRRVVGTPRYRATLEAAESVSREMGHGHVGVEHLFLAMIQDPRSIAGAFGDDRSRPYRNENSRVDGVGRIWRIKRCG</sequence>
<protein>
    <recommendedName>
        <fullName evidence="1">Clp R domain-containing protein</fullName>
    </recommendedName>
</protein>
<dbReference type="Proteomes" id="UP000250462">
    <property type="component" value="Unassembled WGS sequence"/>
</dbReference>
<dbReference type="Pfam" id="PF02861">
    <property type="entry name" value="Clp_N"/>
    <property type="match status" value="1"/>
</dbReference>
<dbReference type="InterPro" id="IPR004176">
    <property type="entry name" value="Clp_R_N"/>
</dbReference>
<comment type="caution">
    <text evidence="2">The sequence shown here is derived from an EMBL/GenBank/DDBJ whole genome shotgun (WGS) entry which is preliminary data.</text>
</comment>
<reference evidence="2 3" key="1">
    <citation type="submission" date="2018-06" db="EMBL/GenBank/DDBJ databases">
        <title>Phytoactinopolyspora halophila sp. nov., a novel halophilic actinomycete isolated from a saline soil in China.</title>
        <authorList>
            <person name="Tang S.-K."/>
        </authorList>
    </citation>
    <scope>NUCLEOTIDE SEQUENCE [LARGE SCALE GENOMIC DNA]</scope>
    <source>
        <strain evidence="2 3">YIM 96934</strain>
    </source>
</reference>
<dbReference type="SUPFAM" id="SSF81923">
    <property type="entry name" value="Double Clp-N motif"/>
    <property type="match status" value="1"/>
</dbReference>
<gene>
    <name evidence="2" type="ORF">DPM12_05645</name>
</gene>
<dbReference type="EMBL" id="QMIG01000003">
    <property type="protein sequence ID" value="RAW17489.1"/>
    <property type="molecule type" value="Genomic_DNA"/>
</dbReference>
<keyword evidence="3" id="KW-1185">Reference proteome</keyword>
<dbReference type="RefSeq" id="WP_112257308.1">
    <property type="nucleotide sequence ID" value="NZ_QMIG01000003.1"/>
</dbReference>
<dbReference type="AlphaFoldDB" id="A0A329R0H6"/>
<feature type="domain" description="Clp R" evidence="1">
    <location>
        <begin position="51"/>
        <end position="90"/>
    </location>
</feature>